<protein>
    <submittedName>
        <fullName evidence="1">Uncharacterized protein</fullName>
    </submittedName>
</protein>
<dbReference type="InParanoid" id="H0EMS3"/>
<comment type="caution">
    <text evidence="1">The sequence shown here is derived from an EMBL/GenBank/DDBJ whole genome shotgun (WGS) entry which is preliminary data.</text>
</comment>
<proteinExistence type="predicted"/>
<evidence type="ECO:0000313" key="1">
    <source>
        <dbReference type="EMBL" id="EHL00152.1"/>
    </source>
</evidence>
<gene>
    <name evidence="1" type="ORF">M7I_3918</name>
</gene>
<organism evidence="1 2">
    <name type="scientific">Glarea lozoyensis (strain ATCC 74030 / MF5533)</name>
    <dbReference type="NCBI Taxonomy" id="1104152"/>
    <lineage>
        <taxon>Eukaryota</taxon>
        <taxon>Fungi</taxon>
        <taxon>Dikarya</taxon>
        <taxon>Ascomycota</taxon>
        <taxon>Pezizomycotina</taxon>
        <taxon>Leotiomycetes</taxon>
        <taxon>Helotiales</taxon>
        <taxon>Helotiaceae</taxon>
        <taxon>Glarea</taxon>
    </lineage>
</organism>
<dbReference type="HOGENOM" id="CLU_3014323_0_0_1"/>
<accession>H0EMS3</accession>
<dbReference type="Proteomes" id="UP000005446">
    <property type="component" value="Unassembled WGS sequence"/>
</dbReference>
<dbReference type="EMBL" id="AGUE01000094">
    <property type="protein sequence ID" value="EHL00152.1"/>
    <property type="molecule type" value="Genomic_DNA"/>
</dbReference>
<evidence type="ECO:0000313" key="2">
    <source>
        <dbReference type="Proteomes" id="UP000005446"/>
    </source>
</evidence>
<name>H0EMS3_GLAL7</name>
<dbReference type="AlphaFoldDB" id="H0EMS3"/>
<sequence length="56" mass="6417">MTAKKTFLLNLQIRSVFAKGSKYTFLPAGAHPLYQGNSFFRLKKFLSRWIQTGFCG</sequence>
<keyword evidence="2" id="KW-1185">Reference proteome</keyword>
<reference evidence="1 2" key="1">
    <citation type="journal article" date="2012" name="Eukaryot. Cell">
        <title>Genome sequence of the fungus Glarea lozoyensis: the first genome sequence of a species from the Helotiaceae family.</title>
        <authorList>
            <person name="Youssar L."/>
            <person name="Gruening B.A."/>
            <person name="Erxleben A."/>
            <person name="Guenther S."/>
            <person name="Huettel W."/>
        </authorList>
    </citation>
    <scope>NUCLEOTIDE SEQUENCE [LARGE SCALE GENOMIC DNA]</scope>
    <source>
        <strain evidence="2">ATCC 74030 / MF5533</strain>
    </source>
</reference>